<accession>Q8GPE9</accession>
<proteinExistence type="predicted"/>
<dbReference type="CDD" id="cd11579">
    <property type="entry name" value="Glyco_tran_WbsX"/>
    <property type="match status" value="1"/>
</dbReference>
<dbReference type="PANTHER" id="PTHR41244">
    <property type="entry name" value="RHAMNAN SYNTHESIS F"/>
    <property type="match status" value="1"/>
</dbReference>
<dbReference type="Pfam" id="PF14307">
    <property type="entry name" value="Glyco_tran_WbsX"/>
    <property type="match status" value="1"/>
</dbReference>
<sequence length="384" mass="45624">MKVIALYLPQYHDIPENDQWWGKGFTEWVNVKKAKPLYEGHYQPHVPLNNNYYNLLDDDVKIWQADLAKKYGVYGFCYYHYWFNGKMLLEQPMEQMLKNEKVDLPFCVCWANEPWTRAWVGETETLIAQQYGHEKEWKEHFDYLLPFFKDSRYIKEDNKPLFVIYRPEVISVLKDMLNYWNELAIDNGFSGMKYSFQTLSMDVTKDPNKALFDYDIEFQPTYAYQDLYADKYVTLRKIKGKLSRFFEKNFGINPLRFVTKKLKVSATGMGTLSKVNYDEAWKAILDKKVEDNTRIPGAFVEWDNTSRHGDRGRVYDGATPQKFQKYMSALIKKTKSEYHKDYIFINAWNEWAEGAHLEPDEKNKYGYLEALKNALTENGEFPNR</sequence>
<evidence type="ECO:0000313" key="1">
    <source>
        <dbReference type="EMBL" id="AAN63687.1"/>
    </source>
</evidence>
<reference evidence="1" key="1">
    <citation type="submission" date="2001-12" db="EMBL/GenBank/DDBJ databases">
        <title>Diversity of eps operons in Streptococcus thermophilus.</title>
        <authorList>
            <person name="Rallu F."/>
            <person name="Ehrlich D.S."/>
            <person name="Renault P."/>
        </authorList>
    </citation>
    <scope>NUCLEOTIDE SEQUENCE</scope>
</reference>
<dbReference type="AlphaFoldDB" id="Q8GPE9"/>
<dbReference type="Gene3D" id="3.20.20.80">
    <property type="entry name" value="Glycosidases"/>
    <property type="match status" value="1"/>
</dbReference>
<dbReference type="InterPro" id="IPR032719">
    <property type="entry name" value="WbsX"/>
</dbReference>
<organism evidence="1">
    <name type="scientific">Streptococcus thermophilus</name>
    <dbReference type="NCBI Taxonomy" id="1308"/>
    <lineage>
        <taxon>Bacteria</taxon>
        <taxon>Bacillati</taxon>
        <taxon>Bacillota</taxon>
        <taxon>Bacilli</taxon>
        <taxon>Lactobacillales</taxon>
        <taxon>Streptococcaceae</taxon>
        <taxon>Streptococcus</taxon>
    </lineage>
</organism>
<protein>
    <submittedName>
        <fullName evidence="1">Eps4K</fullName>
    </submittedName>
</protein>
<name>Q8GPE9_STRTR</name>
<gene>
    <name evidence="1" type="primary">eps4K</name>
</gene>
<dbReference type="PANTHER" id="PTHR41244:SF1">
    <property type="entry name" value="GLYCOSYLTRANSFERASE"/>
    <property type="match status" value="1"/>
</dbReference>
<dbReference type="EMBL" id="AF454495">
    <property type="protein sequence ID" value="AAN63687.1"/>
    <property type="molecule type" value="Genomic_DNA"/>
</dbReference>